<evidence type="ECO:0000313" key="1">
    <source>
        <dbReference type="EMBL" id="MFD2824801.1"/>
    </source>
</evidence>
<name>A0ABW5WU29_9FLAO</name>
<protein>
    <submittedName>
        <fullName evidence="1">Uncharacterized protein</fullName>
    </submittedName>
</protein>
<dbReference type="EMBL" id="JBHUOV010000017">
    <property type="protein sequence ID" value="MFD2824801.1"/>
    <property type="molecule type" value="Genomic_DNA"/>
</dbReference>
<evidence type="ECO:0000313" key="2">
    <source>
        <dbReference type="Proteomes" id="UP001597533"/>
    </source>
</evidence>
<comment type="caution">
    <text evidence="1">The sequence shown here is derived from an EMBL/GenBank/DDBJ whole genome shotgun (WGS) entry which is preliminary data.</text>
</comment>
<sequence length="126" mass="15346">MNKTSITLPEYTEAQLEFMSKQWLELARKQPRYELTTFFDFIMKEFYKKCNINYELLQDLQEKEDAILAYENNWYDTHDLDFIESNLDEYKAVLEKYKFILLEPDTSYNDYVFSEGLIKMRNKKAD</sequence>
<accession>A0ABW5WU29</accession>
<proteinExistence type="predicted"/>
<organism evidence="1 2">
    <name type="scientific">Lacinutrix iliipiscaria</name>
    <dbReference type="NCBI Taxonomy" id="1230532"/>
    <lineage>
        <taxon>Bacteria</taxon>
        <taxon>Pseudomonadati</taxon>
        <taxon>Bacteroidota</taxon>
        <taxon>Flavobacteriia</taxon>
        <taxon>Flavobacteriales</taxon>
        <taxon>Flavobacteriaceae</taxon>
        <taxon>Lacinutrix</taxon>
    </lineage>
</organism>
<gene>
    <name evidence="1" type="ORF">ACFS5M_14050</name>
</gene>
<reference evidence="2" key="1">
    <citation type="journal article" date="2019" name="Int. J. Syst. Evol. Microbiol.">
        <title>The Global Catalogue of Microorganisms (GCM) 10K type strain sequencing project: providing services to taxonomists for standard genome sequencing and annotation.</title>
        <authorList>
            <consortium name="The Broad Institute Genomics Platform"/>
            <consortium name="The Broad Institute Genome Sequencing Center for Infectious Disease"/>
            <person name="Wu L."/>
            <person name="Ma J."/>
        </authorList>
    </citation>
    <scope>NUCLEOTIDE SEQUENCE [LARGE SCALE GENOMIC DNA]</scope>
    <source>
        <strain evidence="2">KCTC 32141</strain>
    </source>
</reference>
<keyword evidence="2" id="KW-1185">Reference proteome</keyword>
<dbReference type="Proteomes" id="UP001597533">
    <property type="component" value="Unassembled WGS sequence"/>
</dbReference>
<dbReference type="RefSeq" id="WP_183490145.1">
    <property type="nucleotide sequence ID" value="NZ_JBHUOV010000017.1"/>
</dbReference>